<evidence type="ECO:0000256" key="3">
    <source>
        <dbReference type="ARBA" id="ARBA00022490"/>
    </source>
</evidence>
<dbReference type="InterPro" id="IPR045864">
    <property type="entry name" value="aa-tRNA-synth_II/BPL/LPL"/>
</dbReference>
<feature type="binding site" evidence="10">
    <location>
        <position position="369"/>
    </location>
    <ligand>
        <name>L-aspartate</name>
        <dbReference type="ChEBI" id="CHEBI:29991"/>
    </ligand>
</feature>
<feature type="domain" description="Aminoacyl-transfer RNA synthetases class-II family profile" evidence="11">
    <location>
        <begin position="145"/>
        <end position="439"/>
    </location>
</feature>
<keyword evidence="4 10" id="KW-0436">Ligase</keyword>
<comment type="subcellular location">
    <subcellularLocation>
        <location evidence="1 10">Cytoplasm</location>
    </subcellularLocation>
</comment>
<evidence type="ECO:0000256" key="5">
    <source>
        <dbReference type="ARBA" id="ARBA00022741"/>
    </source>
</evidence>
<dbReference type="GO" id="GO:0000287">
    <property type="term" value="F:magnesium ion binding"/>
    <property type="evidence" value="ECO:0007669"/>
    <property type="project" value="UniProtKB-UniRule"/>
</dbReference>
<dbReference type="FunFam" id="3.30.930.10:FF:000038">
    <property type="entry name" value="Aspartate--tRNA ligase"/>
    <property type="match status" value="1"/>
</dbReference>
<dbReference type="InterPro" id="IPR012340">
    <property type="entry name" value="NA-bd_OB-fold"/>
</dbReference>
<feature type="region of interest" description="Aspartate" evidence="10">
    <location>
        <begin position="200"/>
        <end position="203"/>
    </location>
</feature>
<dbReference type="EMBL" id="LHYB01000017">
    <property type="protein sequence ID" value="KXB04673.1"/>
    <property type="molecule type" value="Genomic_DNA"/>
</dbReference>
<comment type="cofactor">
    <cofactor evidence="10">
        <name>Mg(2+)</name>
        <dbReference type="ChEBI" id="CHEBI:18420"/>
    </cofactor>
    <text evidence="10">Binds 3 Mg(2+) cations per subunit. The strongest magnesium site (Mg1) is bound to the beta- and gamma-phosphates of ATP and four water molecules complete its coordination sphere.</text>
</comment>
<reference evidence="12 13" key="1">
    <citation type="journal article" date="2016" name="Sci. Rep.">
        <title>Metabolic traits of an uncultured archaeal lineage -MSBL1- from brine pools of the Red Sea.</title>
        <authorList>
            <person name="Mwirichia R."/>
            <person name="Alam I."/>
            <person name="Rashid M."/>
            <person name="Vinu M."/>
            <person name="Ba-Alawi W."/>
            <person name="Anthony Kamau A."/>
            <person name="Kamanda Ngugi D."/>
            <person name="Goker M."/>
            <person name="Klenk H.P."/>
            <person name="Bajic V."/>
            <person name="Stingl U."/>
        </authorList>
    </citation>
    <scope>NUCLEOTIDE SEQUENCE [LARGE SCALE GENOMIC DNA]</scope>
    <source>
        <strain evidence="12">SCGC-AAA261O19</strain>
    </source>
</reference>
<sequence>MKPKNLGKWRRTHLSQEIDSDLAGEKTTIMGWVTDIRDLGGIKFFILQDFSGTIQVTAPKAKVGKDILNEIDSISKESAVAVKGEIAKADQAPRGVEVVPSEIRVLNPAETPLPLDPTGRVKADLDTRLDARLLDLRRPKPQAIFKIKHGAVQVIRNHLTSEGFVEVYTPKIVRSATETGATLFPISYFEKEAFLSQSPQLYKEVLTGCLDKVFELGPIFRAEEHDTRYHLNEVISADIEVAFSTKEDVIDILEDLIVNIFEEITEDHEEELETLEHEIEVPEKPVPRITYDEALEKLNDAGMKLEWGADFSIPEQRKLREIVGGLFFITDWPTEIKPFYIMPHEDDSKLSHAFDLLYNEIELASGGTRIHQRGLLEKQLKNKGLNPKRFEYHLKNFEWGLPPHSGWGLGVERLTMALTGAENIRETVLFPRDRKRLTP</sequence>
<dbReference type="NCBIfam" id="NF003483">
    <property type="entry name" value="PRK05159.1"/>
    <property type="match status" value="1"/>
</dbReference>
<dbReference type="GO" id="GO:0006422">
    <property type="term" value="P:aspartyl-tRNA aminoacylation"/>
    <property type="evidence" value="ECO:0007669"/>
    <property type="project" value="UniProtKB-UniRule"/>
</dbReference>
<dbReference type="InterPro" id="IPR004365">
    <property type="entry name" value="NA-bd_OB_tRNA"/>
</dbReference>
<evidence type="ECO:0000256" key="8">
    <source>
        <dbReference type="ARBA" id="ARBA00022917"/>
    </source>
</evidence>
<dbReference type="InterPro" id="IPR004364">
    <property type="entry name" value="Aa-tRNA-synt_II"/>
</dbReference>
<comment type="function">
    <text evidence="10">Aspartyl-tRNA synthetase with relaxed tRNA specificity since it is able to aspartylate not only its cognate tRNA(Asp) but also tRNA(Asn). Reaction proceeds in two steps: L-aspartate is first activated by ATP to form Asp-AMP and then transferred to the acceptor end of tRNA(Asp/Asn).</text>
</comment>
<dbReference type="SUPFAM" id="SSF55681">
    <property type="entry name" value="Class II aaRS and biotin synthetases"/>
    <property type="match status" value="1"/>
</dbReference>
<feature type="binding site" evidence="10">
    <location>
        <position position="178"/>
    </location>
    <ligand>
        <name>L-aspartate</name>
        <dbReference type="ChEBI" id="CHEBI:29991"/>
    </ligand>
</feature>
<evidence type="ECO:0000256" key="2">
    <source>
        <dbReference type="ARBA" id="ARBA00005312"/>
    </source>
</evidence>
<keyword evidence="5 10" id="KW-0547">Nucleotide-binding</keyword>
<dbReference type="GO" id="GO:0003723">
    <property type="term" value="F:RNA binding"/>
    <property type="evidence" value="ECO:0007669"/>
    <property type="project" value="TreeGrafter"/>
</dbReference>
<evidence type="ECO:0000259" key="11">
    <source>
        <dbReference type="PROSITE" id="PS50862"/>
    </source>
</evidence>
<feature type="binding site" evidence="10">
    <location>
        <position position="362"/>
    </location>
    <ligand>
        <name>ATP</name>
        <dbReference type="ChEBI" id="CHEBI:30616"/>
    </ligand>
</feature>
<feature type="binding site" evidence="10">
    <location>
        <position position="362"/>
    </location>
    <ligand>
        <name>Mg(2+)</name>
        <dbReference type="ChEBI" id="CHEBI:18420"/>
        <label>3</label>
    </ligand>
</feature>
<dbReference type="GO" id="GO:0005829">
    <property type="term" value="C:cytosol"/>
    <property type="evidence" value="ECO:0007669"/>
    <property type="project" value="TreeGrafter"/>
</dbReference>
<evidence type="ECO:0000256" key="7">
    <source>
        <dbReference type="ARBA" id="ARBA00022842"/>
    </source>
</evidence>
<feature type="binding site" evidence="10">
    <location>
        <begin position="410"/>
        <end position="413"/>
    </location>
    <ligand>
        <name>ATP</name>
        <dbReference type="ChEBI" id="CHEBI:30616"/>
    </ligand>
</feature>
<keyword evidence="8 10" id="KW-0648">Protein biosynthesis</keyword>
<dbReference type="NCBIfam" id="TIGR00458">
    <property type="entry name" value="aspS_nondisc"/>
    <property type="match status" value="1"/>
</dbReference>
<evidence type="ECO:0000313" key="13">
    <source>
        <dbReference type="Proteomes" id="UP000070076"/>
    </source>
</evidence>
<dbReference type="PROSITE" id="PS50862">
    <property type="entry name" value="AA_TRNA_LIGASE_II"/>
    <property type="match status" value="1"/>
</dbReference>
<comment type="caution">
    <text evidence="10">Lacks conserved residue(s) required for the propagation of feature annotation.</text>
</comment>
<dbReference type="Pfam" id="PF01336">
    <property type="entry name" value="tRNA_anti-codon"/>
    <property type="match status" value="1"/>
</dbReference>
<keyword evidence="3 10" id="KW-0963">Cytoplasm</keyword>
<comment type="subunit">
    <text evidence="10">Homodimer.</text>
</comment>
<dbReference type="AlphaFoldDB" id="A0A133VDZ4"/>
<dbReference type="GO" id="GO:0004815">
    <property type="term" value="F:aspartate-tRNA ligase activity"/>
    <property type="evidence" value="ECO:0007669"/>
    <property type="project" value="UniProtKB-UniRule"/>
</dbReference>
<dbReference type="SUPFAM" id="SSF50249">
    <property type="entry name" value="Nucleic acid-binding proteins"/>
    <property type="match status" value="1"/>
</dbReference>
<dbReference type="Gene3D" id="2.40.50.140">
    <property type="entry name" value="Nucleic acid-binding proteins"/>
    <property type="match status" value="1"/>
</dbReference>
<name>A0A133VDZ4_9EURY</name>
<keyword evidence="13" id="KW-1185">Reference proteome</keyword>
<feature type="binding site" evidence="10">
    <location>
        <position position="365"/>
    </location>
    <ligand>
        <name>L-aspartate</name>
        <dbReference type="ChEBI" id="CHEBI:29991"/>
    </ligand>
</feature>
<evidence type="ECO:0000313" key="12">
    <source>
        <dbReference type="EMBL" id="KXB04673.1"/>
    </source>
</evidence>
<evidence type="ECO:0000256" key="10">
    <source>
        <dbReference type="HAMAP-Rule" id="MF_02075"/>
    </source>
</evidence>
<comment type="caution">
    <text evidence="12">The sequence shown here is derived from an EMBL/GenBank/DDBJ whole genome shotgun (WGS) entry which is preliminary data.</text>
</comment>
<evidence type="ECO:0000256" key="1">
    <source>
        <dbReference type="ARBA" id="ARBA00004496"/>
    </source>
</evidence>
<comment type="catalytic activity">
    <reaction evidence="10">
        <text>tRNA(Asx) + L-aspartate + ATP = L-aspartyl-tRNA(Asx) + AMP + diphosphate</text>
        <dbReference type="Rhea" id="RHEA:18349"/>
        <dbReference type="Rhea" id="RHEA-COMP:9710"/>
        <dbReference type="Rhea" id="RHEA-COMP:9711"/>
        <dbReference type="ChEBI" id="CHEBI:29991"/>
        <dbReference type="ChEBI" id="CHEBI:30616"/>
        <dbReference type="ChEBI" id="CHEBI:33019"/>
        <dbReference type="ChEBI" id="CHEBI:78442"/>
        <dbReference type="ChEBI" id="CHEBI:78516"/>
        <dbReference type="ChEBI" id="CHEBI:456215"/>
        <dbReference type="EC" id="6.1.1.23"/>
    </reaction>
</comment>
<accession>A0A133VDZ4</accession>
<comment type="similarity">
    <text evidence="2 10">Belongs to the class-II aminoacyl-tRNA synthetase family. Type 2 subfamily.</text>
</comment>
<organism evidence="12 13">
    <name type="scientific">candidate division MSBL1 archaeon SCGC-AAA261O19</name>
    <dbReference type="NCBI Taxonomy" id="1698277"/>
    <lineage>
        <taxon>Archaea</taxon>
        <taxon>Methanobacteriati</taxon>
        <taxon>Methanobacteriota</taxon>
        <taxon>candidate division MSBL1</taxon>
    </lineage>
</organism>
<dbReference type="Proteomes" id="UP000070076">
    <property type="component" value="Unassembled WGS sequence"/>
</dbReference>
<dbReference type="HAMAP" id="MF_02075">
    <property type="entry name" value="Asp_tRNA_synth_type2"/>
    <property type="match status" value="1"/>
</dbReference>
<proteinExistence type="inferred from homology"/>
<keyword evidence="6 10" id="KW-0067">ATP-binding</keyword>
<dbReference type="Pfam" id="PF00152">
    <property type="entry name" value="tRNA-synt_2"/>
    <property type="match status" value="1"/>
</dbReference>
<dbReference type="GO" id="GO:0050560">
    <property type="term" value="F:aspartate-tRNA(Asn) ligase activity"/>
    <property type="evidence" value="ECO:0007669"/>
    <property type="project" value="UniProtKB-EC"/>
</dbReference>
<gene>
    <name evidence="12" type="primary">aspC</name>
    <name evidence="10" type="synonym">aspS</name>
    <name evidence="12" type="ORF">AKJ48_01830</name>
</gene>
<feature type="site" description="Important for tRNA non-discrimination" evidence="10">
    <location>
        <position position="93"/>
    </location>
</feature>
<dbReference type="CDD" id="cd00776">
    <property type="entry name" value="AsxRS_core"/>
    <property type="match status" value="1"/>
</dbReference>
<keyword evidence="7 10" id="KW-0460">Magnesium</keyword>
<dbReference type="EC" id="6.1.1.23" evidence="10"/>
<dbReference type="InterPro" id="IPR006195">
    <property type="entry name" value="aa-tRNA-synth_II"/>
</dbReference>
<dbReference type="PANTHER" id="PTHR43450">
    <property type="entry name" value="ASPARTYL-TRNA SYNTHETASE"/>
    <property type="match status" value="1"/>
</dbReference>
<dbReference type="InterPro" id="IPR004523">
    <property type="entry name" value="Asp-tRNA_synthase_2"/>
</dbReference>
<feature type="binding site" evidence="10">
    <location>
        <position position="362"/>
    </location>
    <ligand>
        <name>Mg(2+)</name>
        <dbReference type="ChEBI" id="CHEBI:18420"/>
        <label>2</label>
    </ligand>
</feature>
<dbReference type="GO" id="GO:0017101">
    <property type="term" value="C:aminoacyl-tRNA synthetase multienzyme complex"/>
    <property type="evidence" value="ECO:0007669"/>
    <property type="project" value="TreeGrafter"/>
</dbReference>
<keyword evidence="9 10" id="KW-0030">Aminoacyl-tRNA synthetase</keyword>
<feature type="binding site" evidence="10">
    <location>
        <position position="221"/>
    </location>
    <ligand>
        <name>L-aspartate</name>
        <dbReference type="ChEBI" id="CHEBI:29991"/>
    </ligand>
</feature>
<feature type="binding site" evidence="10">
    <location>
        <begin position="221"/>
        <end position="223"/>
    </location>
    <ligand>
        <name>ATP</name>
        <dbReference type="ChEBI" id="CHEBI:30616"/>
    </ligand>
</feature>
<protein>
    <recommendedName>
        <fullName evidence="10">Aspartate--tRNA(Asp/Asn) ligase</fullName>
        <ecNumber evidence="10">6.1.1.23</ecNumber>
    </recommendedName>
    <alternativeName>
        <fullName evidence="10">Aspartyl-tRNA synthetase</fullName>
        <shortName evidence="10">AspRS</shortName>
    </alternativeName>
    <alternativeName>
        <fullName evidence="10">Non-discriminating aspartyl-tRNA synthetase</fullName>
        <shortName evidence="10">ND-AspRS</shortName>
    </alternativeName>
</protein>
<feature type="binding site" evidence="10">
    <location>
        <position position="365"/>
    </location>
    <ligand>
        <name>Mg(2+)</name>
        <dbReference type="ChEBI" id="CHEBI:18420"/>
        <label>2</label>
    </ligand>
</feature>
<evidence type="ECO:0000256" key="4">
    <source>
        <dbReference type="ARBA" id="ARBA00022598"/>
    </source>
</evidence>
<evidence type="ECO:0000256" key="6">
    <source>
        <dbReference type="ARBA" id="ARBA00022840"/>
    </source>
</evidence>
<dbReference type="PANTHER" id="PTHR43450:SF1">
    <property type="entry name" value="ASPARTATE--TRNA LIGASE, CYTOPLASMIC"/>
    <property type="match status" value="1"/>
</dbReference>
<dbReference type="PATRIC" id="fig|1698277.3.peg.196"/>
<dbReference type="Gene3D" id="3.30.930.10">
    <property type="entry name" value="Bira Bifunctional Protein, Domain 2"/>
    <property type="match status" value="1"/>
</dbReference>
<keyword evidence="10" id="KW-0479">Metal-binding</keyword>
<dbReference type="PRINTS" id="PR01042">
    <property type="entry name" value="TRNASYNTHASP"/>
</dbReference>
<dbReference type="GO" id="GO:0005524">
    <property type="term" value="F:ATP binding"/>
    <property type="evidence" value="ECO:0007669"/>
    <property type="project" value="UniProtKB-UniRule"/>
</dbReference>
<dbReference type="InterPro" id="IPR002312">
    <property type="entry name" value="Asp/Asn-tRNA-synth_IIb"/>
</dbReference>
<evidence type="ECO:0000256" key="9">
    <source>
        <dbReference type="ARBA" id="ARBA00023146"/>
    </source>
</evidence>